<dbReference type="RefSeq" id="WP_006869059.1">
    <property type="nucleotide sequence ID" value="NZ_JH413793.1"/>
</dbReference>
<dbReference type="EMBL" id="JH413793">
    <property type="protein sequence ID" value="EHL32830.1"/>
    <property type="molecule type" value="Genomic_DNA"/>
</dbReference>
<organism evidence="1 2">
    <name type="scientific">Legionella drancourtii LLAP12</name>
    <dbReference type="NCBI Taxonomy" id="658187"/>
    <lineage>
        <taxon>Bacteria</taxon>
        <taxon>Pseudomonadati</taxon>
        <taxon>Pseudomonadota</taxon>
        <taxon>Gammaproteobacteria</taxon>
        <taxon>Legionellales</taxon>
        <taxon>Legionellaceae</taxon>
        <taxon>Legionella</taxon>
    </lineage>
</organism>
<reference evidence="1 2" key="1">
    <citation type="journal article" date="2011" name="BMC Genomics">
        <title>Insight into cross-talk between intra-amoebal pathogens.</title>
        <authorList>
            <person name="Gimenez G."/>
            <person name="Bertelli C."/>
            <person name="Moliner C."/>
            <person name="Robert C."/>
            <person name="Raoult D."/>
            <person name="Fournier P.E."/>
            <person name="Greub G."/>
        </authorList>
    </citation>
    <scope>NUCLEOTIDE SEQUENCE [LARGE SCALE GENOMIC DNA]</scope>
    <source>
        <strain evidence="1 2">LLAP12</strain>
    </source>
</reference>
<dbReference type="STRING" id="658187.LDG_5068"/>
<dbReference type="OrthoDB" id="9856011at2"/>
<protein>
    <submittedName>
        <fullName evidence="1">Uncharacterized protein</fullName>
    </submittedName>
</protein>
<evidence type="ECO:0000313" key="1">
    <source>
        <dbReference type="EMBL" id="EHL32830.1"/>
    </source>
</evidence>
<proteinExistence type="predicted"/>
<name>G9EIR2_9GAMM</name>
<dbReference type="Proteomes" id="UP000002770">
    <property type="component" value="Unassembled WGS sequence"/>
</dbReference>
<sequence>MLTRIENQPVAYALSEKLFDDETLLTLLQQAQTTQIPIDKLITNYYLFLTANGEIYDDFGENLSLEKIRTAVSNKCTLVQKCAETSDNELIDIYRNSSAARYTTTAALVKIKSAEPFFNSKQFSVTSCSIFSTERTEATTAKNTAKSPKESSCYLM</sequence>
<dbReference type="InParanoid" id="G9EIR2"/>
<gene>
    <name evidence="1" type="ORF">LDG_5068</name>
</gene>
<dbReference type="AlphaFoldDB" id="G9EIR2"/>
<evidence type="ECO:0000313" key="2">
    <source>
        <dbReference type="Proteomes" id="UP000002770"/>
    </source>
</evidence>
<keyword evidence="2" id="KW-1185">Reference proteome</keyword>
<dbReference type="HOGENOM" id="CLU_1684405_0_0_6"/>
<accession>G9EIR2</accession>